<evidence type="ECO:0000313" key="3">
    <source>
        <dbReference type="EMBL" id="MDN5201154.1"/>
    </source>
</evidence>
<keyword evidence="1" id="KW-0812">Transmembrane</keyword>
<name>A0ABT8KKB6_9BACT</name>
<sequence length="201" mass="23033">MKKTYQFVGALALVILLVPQVKHTVYIFQNNSQHEDVWFAWCYAIGIDLAILIFTLKGWTWTAVGYLLATLGTNIVYQFFPVGMEAKILLSVLLSVTIFIFSHLYKKEQEQVEKSTQKNDILDKVNELGISIQVNPYKCPSCGKGYQTSKELNGHISGHKASKKLNDWTPDQYGDWEKENELRAKFTLENIERIEKILRAA</sequence>
<evidence type="ECO:0000313" key="4">
    <source>
        <dbReference type="Proteomes" id="UP001172082"/>
    </source>
</evidence>
<dbReference type="PROSITE" id="PS00028">
    <property type="entry name" value="ZINC_FINGER_C2H2_1"/>
    <property type="match status" value="1"/>
</dbReference>
<evidence type="ECO:0000259" key="2">
    <source>
        <dbReference type="PROSITE" id="PS50157"/>
    </source>
</evidence>
<proteinExistence type="predicted"/>
<protein>
    <submittedName>
        <fullName evidence="3">C2H2-type zinc finger protein</fullName>
    </submittedName>
</protein>
<feature type="transmembrane region" description="Helical" evidence="1">
    <location>
        <begin position="63"/>
        <end position="80"/>
    </location>
</feature>
<dbReference type="PROSITE" id="PS50157">
    <property type="entry name" value="ZINC_FINGER_C2H2_2"/>
    <property type="match status" value="1"/>
</dbReference>
<feature type="transmembrane region" description="Helical" evidence="1">
    <location>
        <begin position="38"/>
        <end position="56"/>
    </location>
</feature>
<dbReference type="InterPro" id="IPR013087">
    <property type="entry name" value="Znf_C2H2_type"/>
</dbReference>
<gene>
    <name evidence="3" type="ORF">QQ008_07270</name>
</gene>
<evidence type="ECO:0000256" key="1">
    <source>
        <dbReference type="SAM" id="Phobius"/>
    </source>
</evidence>
<accession>A0ABT8KKB6</accession>
<reference evidence="3" key="1">
    <citation type="submission" date="2023-06" db="EMBL/GenBank/DDBJ databases">
        <title>Genomic of Parafulvivirga corallium.</title>
        <authorList>
            <person name="Wang G."/>
        </authorList>
    </citation>
    <scope>NUCLEOTIDE SEQUENCE</scope>
    <source>
        <strain evidence="3">BMA10</strain>
    </source>
</reference>
<comment type="caution">
    <text evidence="3">The sequence shown here is derived from an EMBL/GenBank/DDBJ whole genome shotgun (WGS) entry which is preliminary data.</text>
</comment>
<dbReference type="EMBL" id="JAUJEA010000002">
    <property type="protein sequence ID" value="MDN5201154.1"/>
    <property type="molecule type" value="Genomic_DNA"/>
</dbReference>
<feature type="domain" description="C2H2-type" evidence="2">
    <location>
        <begin position="137"/>
        <end position="164"/>
    </location>
</feature>
<dbReference type="InterPro" id="IPR036236">
    <property type="entry name" value="Znf_C2H2_sf"/>
</dbReference>
<organism evidence="3 4">
    <name type="scientific">Splendidivirga corallicola</name>
    <dbReference type="NCBI Taxonomy" id="3051826"/>
    <lineage>
        <taxon>Bacteria</taxon>
        <taxon>Pseudomonadati</taxon>
        <taxon>Bacteroidota</taxon>
        <taxon>Cytophagia</taxon>
        <taxon>Cytophagales</taxon>
        <taxon>Splendidivirgaceae</taxon>
        <taxon>Splendidivirga</taxon>
    </lineage>
</organism>
<feature type="transmembrane region" description="Helical" evidence="1">
    <location>
        <begin position="86"/>
        <end position="105"/>
    </location>
</feature>
<keyword evidence="1" id="KW-0472">Membrane</keyword>
<dbReference type="SUPFAM" id="SSF57667">
    <property type="entry name" value="beta-beta-alpha zinc fingers"/>
    <property type="match status" value="1"/>
</dbReference>
<dbReference type="Gene3D" id="3.30.160.60">
    <property type="entry name" value="Classic Zinc Finger"/>
    <property type="match status" value="1"/>
</dbReference>
<keyword evidence="4" id="KW-1185">Reference proteome</keyword>
<dbReference type="RefSeq" id="WP_346751180.1">
    <property type="nucleotide sequence ID" value="NZ_JAUJEA010000002.1"/>
</dbReference>
<keyword evidence="1" id="KW-1133">Transmembrane helix</keyword>
<dbReference type="Proteomes" id="UP001172082">
    <property type="component" value="Unassembled WGS sequence"/>
</dbReference>